<accession>A0A654CEM6</accession>
<reference evidence="1 2" key="1">
    <citation type="submission" date="2019-10" db="EMBL/GenBank/DDBJ databases">
        <authorList>
            <person name="Karimi E."/>
        </authorList>
    </citation>
    <scope>NUCLEOTIDE SEQUENCE [LARGE SCALE GENOMIC DNA]</scope>
    <source>
        <strain evidence="1">Sphingobacterium sp. 8BC</strain>
    </source>
</reference>
<dbReference type="Proteomes" id="UP000432350">
    <property type="component" value="Unassembled WGS sequence"/>
</dbReference>
<evidence type="ECO:0000313" key="1">
    <source>
        <dbReference type="EMBL" id="VXC89612.1"/>
    </source>
</evidence>
<organism evidence="1 2">
    <name type="scientific">Sphingobacterium multivorum</name>
    <dbReference type="NCBI Taxonomy" id="28454"/>
    <lineage>
        <taxon>Bacteria</taxon>
        <taxon>Pseudomonadati</taxon>
        <taxon>Bacteroidota</taxon>
        <taxon>Sphingobacteriia</taxon>
        <taxon>Sphingobacteriales</taxon>
        <taxon>Sphingobacteriaceae</taxon>
        <taxon>Sphingobacterium</taxon>
    </lineage>
</organism>
<gene>
    <name evidence="1" type="ORF">SPHINGO8BC_50731</name>
</gene>
<proteinExistence type="predicted"/>
<sequence length="42" mass="5157">MVNWFDVEMNSCFPSKKLVESAGRHFRLFFLEEMFRLDWLLS</sequence>
<evidence type="ECO:0000313" key="2">
    <source>
        <dbReference type="Proteomes" id="UP000432350"/>
    </source>
</evidence>
<dbReference type="AlphaFoldDB" id="A0A654CEM6"/>
<name>A0A654CEM6_SPHMU</name>
<dbReference type="EMBL" id="CABWMV010000024">
    <property type="protein sequence ID" value="VXC89612.1"/>
    <property type="molecule type" value="Genomic_DNA"/>
</dbReference>
<protein>
    <submittedName>
        <fullName evidence="1">Uncharacterized protein</fullName>
    </submittedName>
</protein>